<dbReference type="GO" id="GO:0005764">
    <property type="term" value="C:lysosome"/>
    <property type="evidence" value="ECO:0007669"/>
    <property type="project" value="TreeGrafter"/>
</dbReference>
<dbReference type="Gene3D" id="3.20.20.80">
    <property type="entry name" value="Glycosidases"/>
    <property type="match status" value="1"/>
</dbReference>
<keyword evidence="5" id="KW-0326">Glycosidase</keyword>
<organism evidence="8 9">
    <name type="scientific">Draconibacterium aestuarii</name>
    <dbReference type="NCBI Taxonomy" id="2998507"/>
    <lineage>
        <taxon>Bacteria</taxon>
        <taxon>Pseudomonadati</taxon>
        <taxon>Bacteroidota</taxon>
        <taxon>Bacteroidia</taxon>
        <taxon>Marinilabiliales</taxon>
        <taxon>Prolixibacteraceae</taxon>
        <taxon>Draconibacterium</taxon>
    </lineage>
</organism>
<feature type="domain" description="F5/8 type C" evidence="6">
    <location>
        <begin position="349"/>
        <end position="448"/>
    </location>
</feature>
<reference evidence="8" key="1">
    <citation type="submission" date="2022-11" db="EMBL/GenBank/DDBJ databases">
        <title>Marilongibacter aestuarii gen. nov., sp. nov., isolated from tidal flat sediment.</title>
        <authorList>
            <person name="Jiayan W."/>
        </authorList>
    </citation>
    <scope>NUCLEOTIDE SEQUENCE</scope>
    <source>
        <strain evidence="8">Z1-6</strain>
    </source>
</reference>
<dbReference type="EMBL" id="JAPOHD010000007">
    <property type="protein sequence ID" value="MCY1719396.1"/>
    <property type="molecule type" value="Genomic_DNA"/>
</dbReference>
<dbReference type="SUPFAM" id="SSF49785">
    <property type="entry name" value="Galactose-binding domain-like"/>
    <property type="match status" value="1"/>
</dbReference>
<evidence type="ECO:0000313" key="9">
    <source>
        <dbReference type="Proteomes" id="UP001145087"/>
    </source>
</evidence>
<dbReference type="SUPFAM" id="SSF51445">
    <property type="entry name" value="(Trans)glycosidases"/>
    <property type="match status" value="1"/>
</dbReference>
<evidence type="ECO:0000259" key="6">
    <source>
        <dbReference type="Pfam" id="PF00754"/>
    </source>
</evidence>
<evidence type="ECO:0000256" key="1">
    <source>
        <dbReference type="ARBA" id="ARBA00007951"/>
    </source>
</evidence>
<dbReference type="Pfam" id="PF00754">
    <property type="entry name" value="F5_F8_type_C"/>
    <property type="match status" value="1"/>
</dbReference>
<comment type="similarity">
    <text evidence="1">Belongs to the glycosyl hydrolase 29 family.</text>
</comment>
<dbReference type="GO" id="GO:0016139">
    <property type="term" value="P:glycoside catabolic process"/>
    <property type="evidence" value="ECO:0007669"/>
    <property type="project" value="TreeGrafter"/>
</dbReference>
<accession>A0A9X3F5M7</accession>
<dbReference type="InterPro" id="IPR000933">
    <property type="entry name" value="Glyco_hydro_29"/>
</dbReference>
<dbReference type="PROSITE" id="PS51257">
    <property type="entry name" value="PROKAR_LIPOPROTEIN"/>
    <property type="match status" value="1"/>
</dbReference>
<protein>
    <recommendedName>
        <fullName evidence="2">alpha-L-fucosidase</fullName>
        <ecNumber evidence="2">3.2.1.51</ecNumber>
    </recommendedName>
</protein>
<dbReference type="RefSeq" id="WP_343331733.1">
    <property type="nucleotide sequence ID" value="NZ_JAPOHD010000007.1"/>
</dbReference>
<proteinExistence type="inferred from homology"/>
<dbReference type="Gene3D" id="2.60.120.260">
    <property type="entry name" value="Galactose-binding domain-like"/>
    <property type="match status" value="1"/>
</dbReference>
<dbReference type="InterPro" id="IPR057739">
    <property type="entry name" value="Glyco_hydro_29_N"/>
</dbReference>
<name>A0A9X3F5M7_9BACT</name>
<evidence type="ECO:0000256" key="2">
    <source>
        <dbReference type="ARBA" id="ARBA00012662"/>
    </source>
</evidence>
<dbReference type="InterPro" id="IPR008979">
    <property type="entry name" value="Galactose-bd-like_sf"/>
</dbReference>
<dbReference type="Proteomes" id="UP001145087">
    <property type="component" value="Unassembled WGS sequence"/>
</dbReference>
<dbReference type="PANTHER" id="PTHR10030:SF37">
    <property type="entry name" value="ALPHA-L-FUCOSIDASE-RELATED"/>
    <property type="match status" value="1"/>
</dbReference>
<dbReference type="EC" id="3.2.1.51" evidence="2"/>
<keyword evidence="3" id="KW-0732">Signal</keyword>
<evidence type="ECO:0000256" key="3">
    <source>
        <dbReference type="ARBA" id="ARBA00022729"/>
    </source>
</evidence>
<dbReference type="GO" id="GO:0004560">
    <property type="term" value="F:alpha-L-fucosidase activity"/>
    <property type="evidence" value="ECO:0007669"/>
    <property type="project" value="InterPro"/>
</dbReference>
<keyword evidence="4" id="KW-0378">Hydrolase</keyword>
<dbReference type="InterPro" id="IPR017853">
    <property type="entry name" value="GH"/>
</dbReference>
<evidence type="ECO:0000259" key="7">
    <source>
        <dbReference type="Pfam" id="PF01120"/>
    </source>
</evidence>
<dbReference type="SMART" id="SM00812">
    <property type="entry name" value="Alpha_L_fucos"/>
    <property type="match status" value="1"/>
</dbReference>
<evidence type="ECO:0000256" key="4">
    <source>
        <dbReference type="ARBA" id="ARBA00022801"/>
    </source>
</evidence>
<dbReference type="Pfam" id="PF01120">
    <property type="entry name" value="Alpha_L_fucos"/>
    <property type="match status" value="1"/>
</dbReference>
<evidence type="ECO:0000256" key="5">
    <source>
        <dbReference type="ARBA" id="ARBA00023295"/>
    </source>
</evidence>
<dbReference type="AlphaFoldDB" id="A0A9X3F5M7"/>
<dbReference type="InterPro" id="IPR000421">
    <property type="entry name" value="FA58C"/>
</dbReference>
<comment type="caution">
    <text evidence="8">The sequence shown here is derived from an EMBL/GenBank/DDBJ whole genome shotgun (WGS) entry which is preliminary data.</text>
</comment>
<sequence length="473" mass="53295">MLKLFVLILVCFTGLTGCEKSVTPPEPFYPVPNAAQLNWHKAEYIMFAHFGMKTFYPSDDHMGYGEEDPGKFKPVGFDARQWVKAAKAGGFKGIVITAKHHDGFCNWQTETTDHCVKSSPWKDGKGDIIKELSEACRESGVYFGIYVSIIDKHFEHAGSDKYTEYGEYYLAQLKELSTRYGTIDEYWFDGYQADELKMDYKKIAEMIKENQPNAVIYDSGTMVKYLLDRSIAWPGAHGGITPDQNYRVEIDGEKRWYPAEPSIILQGNWFHNNTPVVSLERMQNYYLTSVGYGVTPLMNLAPNTDGLIDEGTVEEISKFKAWIDRLNENDLARSEKAKVTADSFRGGVKEYSPQMVVDGDYETYFATDDNVTSAVLEVSLGETQEIGGFIIQEFIEQGQRVEGYTIECRVNGKWEEVFSGRKIGFKRIVLEGRASAADVEFPATDAVRLKINNALACPLISTFQVIGKMGNGK</sequence>
<dbReference type="PANTHER" id="PTHR10030">
    <property type="entry name" value="ALPHA-L-FUCOSIDASE"/>
    <property type="match status" value="1"/>
</dbReference>
<gene>
    <name evidence="8" type="ORF">OU798_03535</name>
</gene>
<evidence type="ECO:0000313" key="8">
    <source>
        <dbReference type="EMBL" id="MCY1719396.1"/>
    </source>
</evidence>
<keyword evidence="9" id="KW-1185">Reference proteome</keyword>
<dbReference type="GO" id="GO:0006004">
    <property type="term" value="P:fucose metabolic process"/>
    <property type="evidence" value="ECO:0007669"/>
    <property type="project" value="TreeGrafter"/>
</dbReference>
<feature type="domain" description="Glycoside hydrolase family 29 N-terminal" evidence="7">
    <location>
        <begin position="52"/>
        <end position="325"/>
    </location>
</feature>